<dbReference type="AlphaFoldDB" id="K9W456"/>
<dbReference type="KEGG" id="cep:Cri9333_3710"/>
<protein>
    <submittedName>
        <fullName evidence="5">Response regulator receiver modulated diguanylate cyclase/phosphodiesterase</fullName>
    </submittedName>
</protein>
<dbReference type="InterPro" id="IPR050706">
    <property type="entry name" value="Cyclic-di-GMP_PDE-like"/>
</dbReference>
<evidence type="ECO:0000259" key="2">
    <source>
        <dbReference type="PROSITE" id="PS50110"/>
    </source>
</evidence>
<dbReference type="InterPro" id="IPR001633">
    <property type="entry name" value="EAL_dom"/>
</dbReference>
<evidence type="ECO:0000259" key="3">
    <source>
        <dbReference type="PROSITE" id="PS50883"/>
    </source>
</evidence>
<dbReference type="InterPro" id="IPR011006">
    <property type="entry name" value="CheY-like_superfamily"/>
</dbReference>
<dbReference type="HOGENOM" id="CLU_000445_70_50_3"/>
<dbReference type="PROSITE" id="PS50887">
    <property type="entry name" value="GGDEF"/>
    <property type="match status" value="1"/>
</dbReference>
<dbReference type="FunFam" id="3.20.20.450:FF:000001">
    <property type="entry name" value="Cyclic di-GMP phosphodiesterase yahA"/>
    <property type="match status" value="1"/>
</dbReference>
<dbReference type="GO" id="GO:0000160">
    <property type="term" value="P:phosphorelay signal transduction system"/>
    <property type="evidence" value="ECO:0007669"/>
    <property type="project" value="InterPro"/>
</dbReference>
<dbReference type="GO" id="GO:0071111">
    <property type="term" value="F:cyclic-guanylate-specific phosphodiesterase activity"/>
    <property type="evidence" value="ECO:0007669"/>
    <property type="project" value="InterPro"/>
</dbReference>
<dbReference type="Pfam" id="PF00990">
    <property type="entry name" value="GGDEF"/>
    <property type="match status" value="1"/>
</dbReference>
<gene>
    <name evidence="5" type="ORF">Cri9333_3710</name>
</gene>
<dbReference type="PANTHER" id="PTHR33121:SF71">
    <property type="entry name" value="OXYGEN SENSOR PROTEIN DOSP"/>
    <property type="match status" value="1"/>
</dbReference>
<dbReference type="Pfam" id="PF00072">
    <property type="entry name" value="Response_reg"/>
    <property type="match status" value="1"/>
</dbReference>
<evidence type="ECO:0000313" key="6">
    <source>
        <dbReference type="Proteomes" id="UP000010472"/>
    </source>
</evidence>
<dbReference type="PROSITE" id="PS50110">
    <property type="entry name" value="RESPONSE_REGULATORY"/>
    <property type="match status" value="1"/>
</dbReference>
<name>K9W456_9CYAN</name>
<dbReference type="PANTHER" id="PTHR33121">
    <property type="entry name" value="CYCLIC DI-GMP PHOSPHODIESTERASE PDEF"/>
    <property type="match status" value="1"/>
</dbReference>
<dbReference type="InterPro" id="IPR000160">
    <property type="entry name" value="GGDEF_dom"/>
</dbReference>
<feature type="domain" description="GGDEF" evidence="4">
    <location>
        <begin position="172"/>
        <end position="304"/>
    </location>
</feature>
<feature type="modified residue" description="4-aspartylphosphate" evidence="1">
    <location>
        <position position="52"/>
    </location>
</feature>
<dbReference type="Pfam" id="PF00563">
    <property type="entry name" value="EAL"/>
    <property type="match status" value="1"/>
</dbReference>
<dbReference type="Gene3D" id="3.40.50.2300">
    <property type="match status" value="1"/>
</dbReference>
<dbReference type="NCBIfam" id="TIGR00254">
    <property type="entry name" value="GGDEF"/>
    <property type="match status" value="1"/>
</dbReference>
<dbReference type="Gene3D" id="3.20.20.450">
    <property type="entry name" value="EAL domain"/>
    <property type="match status" value="1"/>
</dbReference>
<organism evidence="5 6">
    <name type="scientific">Crinalium epipsammum PCC 9333</name>
    <dbReference type="NCBI Taxonomy" id="1173022"/>
    <lineage>
        <taxon>Bacteria</taxon>
        <taxon>Bacillati</taxon>
        <taxon>Cyanobacteriota</taxon>
        <taxon>Cyanophyceae</taxon>
        <taxon>Gomontiellales</taxon>
        <taxon>Gomontiellaceae</taxon>
        <taxon>Crinalium</taxon>
    </lineage>
</organism>
<evidence type="ECO:0000259" key="4">
    <source>
        <dbReference type="PROSITE" id="PS50887"/>
    </source>
</evidence>
<evidence type="ECO:0000256" key="1">
    <source>
        <dbReference type="PROSITE-ProRule" id="PRU00169"/>
    </source>
</evidence>
<dbReference type="SUPFAM" id="SSF141868">
    <property type="entry name" value="EAL domain-like"/>
    <property type="match status" value="1"/>
</dbReference>
<proteinExistence type="predicted"/>
<accession>K9W456</accession>
<dbReference type="OrthoDB" id="9805474at2"/>
<dbReference type="RefSeq" id="WP_015204623.1">
    <property type="nucleotide sequence ID" value="NC_019753.1"/>
</dbReference>
<feature type="domain" description="Response regulatory" evidence="2">
    <location>
        <begin position="3"/>
        <end position="119"/>
    </location>
</feature>
<dbReference type="Gene3D" id="3.30.70.270">
    <property type="match status" value="1"/>
</dbReference>
<dbReference type="CDD" id="cd01949">
    <property type="entry name" value="GGDEF"/>
    <property type="match status" value="1"/>
</dbReference>
<dbReference type="SUPFAM" id="SSF52172">
    <property type="entry name" value="CheY-like"/>
    <property type="match status" value="1"/>
</dbReference>
<dbReference type="InterPro" id="IPR043128">
    <property type="entry name" value="Rev_trsase/Diguanyl_cyclase"/>
</dbReference>
<dbReference type="EMBL" id="CP003620">
    <property type="protein sequence ID" value="AFZ14522.1"/>
    <property type="molecule type" value="Genomic_DNA"/>
</dbReference>
<keyword evidence="6" id="KW-1185">Reference proteome</keyword>
<feature type="domain" description="EAL" evidence="3">
    <location>
        <begin position="313"/>
        <end position="567"/>
    </location>
</feature>
<dbReference type="SMART" id="SM00052">
    <property type="entry name" value="EAL"/>
    <property type="match status" value="1"/>
</dbReference>
<dbReference type="PATRIC" id="fig|1173022.3.peg.3987"/>
<evidence type="ECO:0000313" key="5">
    <source>
        <dbReference type="EMBL" id="AFZ14522.1"/>
    </source>
</evidence>
<dbReference type="SMART" id="SM00267">
    <property type="entry name" value="GGDEF"/>
    <property type="match status" value="1"/>
</dbReference>
<keyword evidence="1" id="KW-0597">Phosphoprotein</keyword>
<dbReference type="InterPro" id="IPR001789">
    <property type="entry name" value="Sig_transdc_resp-reg_receiver"/>
</dbReference>
<dbReference type="PROSITE" id="PS50883">
    <property type="entry name" value="EAL"/>
    <property type="match status" value="1"/>
</dbReference>
<reference evidence="5 6" key="1">
    <citation type="submission" date="2012-06" db="EMBL/GenBank/DDBJ databases">
        <title>Finished chromosome of genome of Crinalium epipsammum PCC 9333.</title>
        <authorList>
            <consortium name="US DOE Joint Genome Institute"/>
            <person name="Gugger M."/>
            <person name="Coursin T."/>
            <person name="Rippka R."/>
            <person name="Tandeau De Marsac N."/>
            <person name="Huntemann M."/>
            <person name="Wei C.-L."/>
            <person name="Han J."/>
            <person name="Detter J.C."/>
            <person name="Han C."/>
            <person name="Tapia R."/>
            <person name="Davenport K."/>
            <person name="Daligault H."/>
            <person name="Erkkila T."/>
            <person name="Gu W."/>
            <person name="Munk A.C.C."/>
            <person name="Teshima H."/>
            <person name="Xu Y."/>
            <person name="Chain P."/>
            <person name="Chen A."/>
            <person name="Krypides N."/>
            <person name="Mavromatis K."/>
            <person name="Markowitz V."/>
            <person name="Szeto E."/>
            <person name="Ivanova N."/>
            <person name="Mikhailova N."/>
            <person name="Ovchinnikova G."/>
            <person name="Pagani I."/>
            <person name="Pati A."/>
            <person name="Goodwin L."/>
            <person name="Peters L."/>
            <person name="Pitluck S."/>
            <person name="Woyke T."/>
            <person name="Kerfeld C."/>
        </authorList>
    </citation>
    <scope>NUCLEOTIDE SEQUENCE [LARGE SCALE GENOMIC DNA]</scope>
    <source>
        <strain evidence="5 6">PCC 9333</strain>
    </source>
</reference>
<dbReference type="InterPro" id="IPR035919">
    <property type="entry name" value="EAL_sf"/>
</dbReference>
<dbReference type="InterPro" id="IPR029787">
    <property type="entry name" value="Nucleotide_cyclase"/>
</dbReference>
<dbReference type="CDD" id="cd17574">
    <property type="entry name" value="REC_OmpR"/>
    <property type="match status" value="1"/>
</dbReference>
<dbReference type="STRING" id="1173022.Cri9333_3710"/>
<dbReference type="CDD" id="cd01948">
    <property type="entry name" value="EAL"/>
    <property type="match status" value="1"/>
</dbReference>
<dbReference type="SUPFAM" id="SSF55073">
    <property type="entry name" value="Nucleotide cyclase"/>
    <property type="match status" value="1"/>
</dbReference>
<dbReference type="SMART" id="SM00448">
    <property type="entry name" value="REC"/>
    <property type="match status" value="1"/>
</dbReference>
<dbReference type="Proteomes" id="UP000010472">
    <property type="component" value="Chromosome"/>
</dbReference>
<sequence>MIKILIIEDEEPLRENILALLEAEGFDAFGSENGRLGVQLAQEILPDLILCDVMMPELDGYGVLAHLRENPILAAVPFIFLTAKATKADLRQGMELGADDYLTKPFTRAELSRAIATRLKKQASTQQAYNTKANQATAAPSYVSYYDNLTNLPNRTLLQERLHELVQENYHQQIPILCIGLDRFHRISEIGTTVAESVLSLIAERLTACVADHDLLARFSNDQFAIVFTTITQKQDIADFAQIILDVLSRPLKVNQQELFITASIGISFYPNHSKDVEILLNQADLAMSQARKQGGNNHQFYTPQLQLVSLAPLSLETDLRYALEREEFEVLYQPQVDMRTGQIIGAEALLRWHHPERKLISPVEFIPIAEETGLIIPIGEWVLRTACTQTKFWHDGGFGFLNIAVNLSVYQFNQENIIQKICDILRETGLNPASLELELTEGSIVQNPEATRRIFSELKLRGIQISIDDFGTGYSSLSYLQQFSFDSLKIDKCFVRNITTDSKNAAITIAIIQMAHSLKLKVIAEGVETQAEQYFLSQYECDVMQGYLFSRPIPAKEGYQSKAGQFGAESVEVVNGKKLLCSVRDAHS</sequence>
<dbReference type="eggNOG" id="COG5001">
    <property type="taxonomic scope" value="Bacteria"/>
</dbReference>